<evidence type="ECO:0000313" key="2">
    <source>
        <dbReference type="Proteomes" id="UP000807769"/>
    </source>
</evidence>
<reference evidence="1" key="1">
    <citation type="journal article" date="2020" name="New Phytol.">
        <title>Comparative genomics reveals dynamic genome evolution in host specialist ectomycorrhizal fungi.</title>
        <authorList>
            <person name="Lofgren L.A."/>
            <person name="Nguyen N.H."/>
            <person name="Vilgalys R."/>
            <person name="Ruytinx J."/>
            <person name="Liao H.L."/>
            <person name="Branco S."/>
            <person name="Kuo A."/>
            <person name="LaButti K."/>
            <person name="Lipzen A."/>
            <person name="Andreopoulos W."/>
            <person name="Pangilinan J."/>
            <person name="Riley R."/>
            <person name="Hundley H."/>
            <person name="Na H."/>
            <person name="Barry K."/>
            <person name="Grigoriev I.V."/>
            <person name="Stajich J.E."/>
            <person name="Kennedy P.G."/>
        </authorList>
    </citation>
    <scope>NUCLEOTIDE SEQUENCE</scope>
    <source>
        <strain evidence="1">MN1</strain>
    </source>
</reference>
<sequence>MTSVFNHRFLAVNTEVYLLALFLHPMCRKLAVMQVANGRSFELMVKVALFAGGQADGLRKSCGGWEVHPLSTCSHAHS</sequence>
<dbReference type="OrthoDB" id="3226942at2759"/>
<dbReference type="AlphaFoldDB" id="A0A9P7JEE9"/>
<keyword evidence="2" id="KW-1185">Reference proteome</keyword>
<comment type="caution">
    <text evidence="1">The sequence shown here is derived from an EMBL/GenBank/DDBJ whole genome shotgun (WGS) entry which is preliminary data.</text>
</comment>
<dbReference type="Proteomes" id="UP000807769">
    <property type="component" value="Unassembled WGS sequence"/>
</dbReference>
<gene>
    <name evidence="1" type="ORF">BJ212DRAFT_1347653</name>
</gene>
<protein>
    <submittedName>
        <fullName evidence="1">Uncharacterized protein</fullName>
    </submittedName>
</protein>
<proteinExistence type="predicted"/>
<organism evidence="1 2">
    <name type="scientific">Suillus subaureus</name>
    <dbReference type="NCBI Taxonomy" id="48587"/>
    <lineage>
        <taxon>Eukaryota</taxon>
        <taxon>Fungi</taxon>
        <taxon>Dikarya</taxon>
        <taxon>Basidiomycota</taxon>
        <taxon>Agaricomycotina</taxon>
        <taxon>Agaricomycetes</taxon>
        <taxon>Agaricomycetidae</taxon>
        <taxon>Boletales</taxon>
        <taxon>Suillineae</taxon>
        <taxon>Suillaceae</taxon>
        <taxon>Suillus</taxon>
    </lineage>
</organism>
<dbReference type="GeneID" id="64629393"/>
<dbReference type="EMBL" id="JABBWG010000012">
    <property type="protein sequence ID" value="KAG1817928.1"/>
    <property type="molecule type" value="Genomic_DNA"/>
</dbReference>
<name>A0A9P7JEE9_9AGAM</name>
<accession>A0A9P7JEE9</accession>
<dbReference type="RefSeq" id="XP_041193988.1">
    <property type="nucleotide sequence ID" value="XM_041335376.1"/>
</dbReference>
<evidence type="ECO:0000313" key="1">
    <source>
        <dbReference type="EMBL" id="KAG1817928.1"/>
    </source>
</evidence>